<comment type="caution">
    <text evidence="1">The sequence shown here is derived from an EMBL/GenBank/DDBJ whole genome shotgun (WGS) entry which is preliminary data.</text>
</comment>
<dbReference type="EMBL" id="JBHMQT010000015">
    <property type="protein sequence ID" value="MFC0862673.1"/>
    <property type="molecule type" value="Genomic_DNA"/>
</dbReference>
<keyword evidence="2" id="KW-1185">Reference proteome</keyword>
<proteinExistence type="predicted"/>
<dbReference type="RefSeq" id="WP_394300873.1">
    <property type="nucleotide sequence ID" value="NZ_JBHMQT010000015.1"/>
</dbReference>
<reference evidence="1 2" key="1">
    <citation type="submission" date="2024-09" db="EMBL/GenBank/DDBJ databases">
        <authorList>
            <person name="Sun Q."/>
            <person name="Mori K."/>
        </authorList>
    </citation>
    <scope>NUCLEOTIDE SEQUENCE [LARGE SCALE GENOMIC DNA]</scope>
    <source>
        <strain evidence="1 2">TBRC 1851</strain>
    </source>
</reference>
<accession>A0ABV6U2I4</accession>
<evidence type="ECO:0000313" key="1">
    <source>
        <dbReference type="EMBL" id="MFC0862673.1"/>
    </source>
</evidence>
<sequence length="51" mass="5514">MAEHLLDFLSFGMVGAEEEAEVLQQRCDDLPRLSVIPFGGQGIASVYGEST</sequence>
<dbReference type="Proteomes" id="UP001589870">
    <property type="component" value="Unassembled WGS sequence"/>
</dbReference>
<name>A0ABV6U2I4_9ACTN</name>
<organism evidence="1 2">
    <name type="scientific">Sphaerimonospora cavernae</name>
    <dbReference type="NCBI Taxonomy" id="1740611"/>
    <lineage>
        <taxon>Bacteria</taxon>
        <taxon>Bacillati</taxon>
        <taxon>Actinomycetota</taxon>
        <taxon>Actinomycetes</taxon>
        <taxon>Streptosporangiales</taxon>
        <taxon>Streptosporangiaceae</taxon>
        <taxon>Sphaerimonospora</taxon>
    </lineage>
</organism>
<protein>
    <submittedName>
        <fullName evidence="1">Uncharacterized protein</fullName>
    </submittedName>
</protein>
<gene>
    <name evidence="1" type="ORF">ACFHYQ_10230</name>
</gene>
<evidence type="ECO:0000313" key="2">
    <source>
        <dbReference type="Proteomes" id="UP001589870"/>
    </source>
</evidence>